<sequence>MNFHTENITKGYSSLWLSSSIRTKRSFLNQCIPLWASVGYAREPSSTSTHRIPSTSQHVSKRPCSWNRTCFKLLHAAERKLALETPTSSLHATRRGSPQMSKTPGRVVMLCRHSKVRRHFTIHSSPVVYMRLRAVRVVLHAVPSDNNSQTSNRVVMLY</sequence>
<evidence type="ECO:0000313" key="2">
    <source>
        <dbReference type="Proteomes" id="UP000499080"/>
    </source>
</evidence>
<name>A0A4Y2JWU3_ARAVE</name>
<dbReference type="AlphaFoldDB" id="A0A4Y2JWU3"/>
<gene>
    <name evidence="1" type="ORF">AVEN_219768_1</name>
</gene>
<proteinExistence type="predicted"/>
<keyword evidence="2" id="KW-1185">Reference proteome</keyword>
<dbReference type="EMBL" id="BGPR01003925">
    <property type="protein sequence ID" value="GBM93999.1"/>
    <property type="molecule type" value="Genomic_DNA"/>
</dbReference>
<accession>A0A4Y2JWU3</accession>
<dbReference type="Proteomes" id="UP000499080">
    <property type="component" value="Unassembled WGS sequence"/>
</dbReference>
<reference evidence="1 2" key="1">
    <citation type="journal article" date="2019" name="Sci. Rep.">
        <title>Orb-weaving spider Araneus ventricosus genome elucidates the spidroin gene catalogue.</title>
        <authorList>
            <person name="Kono N."/>
            <person name="Nakamura H."/>
            <person name="Ohtoshi R."/>
            <person name="Moran D.A.P."/>
            <person name="Shinohara A."/>
            <person name="Yoshida Y."/>
            <person name="Fujiwara M."/>
            <person name="Mori M."/>
            <person name="Tomita M."/>
            <person name="Arakawa K."/>
        </authorList>
    </citation>
    <scope>NUCLEOTIDE SEQUENCE [LARGE SCALE GENOMIC DNA]</scope>
</reference>
<comment type="caution">
    <text evidence="1">The sequence shown here is derived from an EMBL/GenBank/DDBJ whole genome shotgun (WGS) entry which is preliminary data.</text>
</comment>
<organism evidence="1 2">
    <name type="scientific">Araneus ventricosus</name>
    <name type="common">Orbweaver spider</name>
    <name type="synonym">Epeira ventricosa</name>
    <dbReference type="NCBI Taxonomy" id="182803"/>
    <lineage>
        <taxon>Eukaryota</taxon>
        <taxon>Metazoa</taxon>
        <taxon>Ecdysozoa</taxon>
        <taxon>Arthropoda</taxon>
        <taxon>Chelicerata</taxon>
        <taxon>Arachnida</taxon>
        <taxon>Araneae</taxon>
        <taxon>Araneomorphae</taxon>
        <taxon>Entelegynae</taxon>
        <taxon>Araneoidea</taxon>
        <taxon>Araneidae</taxon>
        <taxon>Araneus</taxon>
    </lineage>
</organism>
<evidence type="ECO:0000313" key="1">
    <source>
        <dbReference type="EMBL" id="GBM93999.1"/>
    </source>
</evidence>
<protein>
    <submittedName>
        <fullName evidence="1">Uncharacterized protein</fullName>
    </submittedName>
</protein>